<dbReference type="PANTHER" id="PTHR43695:SF1">
    <property type="entry name" value="RHAMNOGALACTURONAN ACETYLESTERASE"/>
    <property type="match status" value="1"/>
</dbReference>
<sequence>MKNILLFILFVFSSTVSGQNNSQNHTIGNFQTSDSIGLSQKKTCLYLIGDSTMADKPDPEHNPERGWGQMLPKLLTNAVVVKNHAVNGRSSRSFIQEGRWQKVLDSLHPKDYVFIQFGHNDQKSQDSTRYTNPFTQYRYNLERFVNETRSKGAFPILFTSITRRNFNEQGVLVDTHGAYPLVTRMVAKDLLVPFIDLQLLTEQLEISYGVEGSKKLHLHFAPGENAYRPTGVEDNTHLSVTGATLVAQLALDEMEKQQIKF</sequence>
<accession>A0A1X7KWU5</accession>
<protein>
    <submittedName>
        <fullName evidence="5">Lysophospholipase L1</fullName>
    </submittedName>
</protein>
<dbReference type="InterPro" id="IPR037459">
    <property type="entry name" value="RhgT-like"/>
</dbReference>
<dbReference type="EMBL" id="FXAO01000007">
    <property type="protein sequence ID" value="SMG45355.1"/>
    <property type="molecule type" value="Genomic_DNA"/>
</dbReference>
<evidence type="ECO:0000256" key="3">
    <source>
        <dbReference type="SAM" id="SignalP"/>
    </source>
</evidence>
<dbReference type="OrthoDB" id="9807041at2"/>
<feature type="signal peptide" evidence="3">
    <location>
        <begin position="1"/>
        <end position="18"/>
    </location>
</feature>
<proteinExistence type="inferred from homology"/>
<feature type="domain" description="SGNH hydrolase-type esterase" evidence="4">
    <location>
        <begin position="47"/>
        <end position="243"/>
    </location>
</feature>
<dbReference type="SUPFAM" id="SSF52266">
    <property type="entry name" value="SGNH hydrolase"/>
    <property type="match status" value="1"/>
</dbReference>
<evidence type="ECO:0000259" key="4">
    <source>
        <dbReference type="Pfam" id="PF13472"/>
    </source>
</evidence>
<dbReference type="STRING" id="188872.SAMN03080602_03446"/>
<gene>
    <name evidence="5" type="ORF">SAMN03080602_03446</name>
</gene>
<dbReference type="CDD" id="cd01821">
    <property type="entry name" value="Rhamnogalacturan_acetylesterase_like"/>
    <property type="match status" value="1"/>
</dbReference>
<dbReference type="PANTHER" id="PTHR43695">
    <property type="entry name" value="PUTATIVE (AFU_ORTHOLOGUE AFUA_2G17250)-RELATED"/>
    <property type="match status" value="1"/>
</dbReference>
<evidence type="ECO:0000313" key="6">
    <source>
        <dbReference type="Proteomes" id="UP000193420"/>
    </source>
</evidence>
<keyword evidence="3" id="KW-0732">Signal</keyword>
<evidence type="ECO:0000256" key="2">
    <source>
        <dbReference type="ARBA" id="ARBA00022801"/>
    </source>
</evidence>
<dbReference type="InterPro" id="IPR013830">
    <property type="entry name" value="SGNH_hydro"/>
</dbReference>
<name>A0A1X7KWU5_9FLAO</name>
<dbReference type="AlphaFoldDB" id="A0A1X7KWU5"/>
<reference evidence="6" key="1">
    <citation type="submission" date="2017-04" db="EMBL/GenBank/DDBJ databases">
        <authorList>
            <person name="Varghese N."/>
            <person name="Submissions S."/>
        </authorList>
    </citation>
    <scope>NUCLEOTIDE SEQUENCE [LARGE SCALE GENOMIC DNA]</scope>
    <source>
        <strain evidence="6">DSM 19835</strain>
    </source>
</reference>
<dbReference type="GO" id="GO:0016788">
    <property type="term" value="F:hydrolase activity, acting on ester bonds"/>
    <property type="evidence" value="ECO:0007669"/>
    <property type="project" value="UniProtKB-ARBA"/>
</dbReference>
<organism evidence="5 6">
    <name type="scientific">Arenibacter troitsensis</name>
    <dbReference type="NCBI Taxonomy" id="188872"/>
    <lineage>
        <taxon>Bacteria</taxon>
        <taxon>Pseudomonadati</taxon>
        <taxon>Bacteroidota</taxon>
        <taxon>Flavobacteriia</taxon>
        <taxon>Flavobacteriales</taxon>
        <taxon>Flavobacteriaceae</taxon>
        <taxon>Arenibacter</taxon>
    </lineage>
</organism>
<dbReference type="InterPro" id="IPR036514">
    <property type="entry name" value="SGNH_hydro_sf"/>
</dbReference>
<evidence type="ECO:0000256" key="1">
    <source>
        <dbReference type="ARBA" id="ARBA00008668"/>
    </source>
</evidence>
<dbReference type="RefSeq" id="WP_085500151.1">
    <property type="nucleotide sequence ID" value="NZ_FXAO01000007.1"/>
</dbReference>
<keyword evidence="2" id="KW-0378">Hydrolase</keyword>
<feature type="chain" id="PRO_5012824067" evidence="3">
    <location>
        <begin position="19"/>
        <end position="261"/>
    </location>
</feature>
<evidence type="ECO:0000313" key="5">
    <source>
        <dbReference type="EMBL" id="SMG45355.1"/>
    </source>
</evidence>
<comment type="similarity">
    <text evidence="1">Belongs to the 'GDSL' lipolytic enzyme family.</text>
</comment>
<dbReference type="Pfam" id="PF13472">
    <property type="entry name" value="Lipase_GDSL_2"/>
    <property type="match status" value="1"/>
</dbReference>
<keyword evidence="6" id="KW-1185">Reference proteome</keyword>
<dbReference type="Gene3D" id="3.40.50.1110">
    <property type="entry name" value="SGNH hydrolase"/>
    <property type="match status" value="1"/>
</dbReference>
<dbReference type="Proteomes" id="UP000193420">
    <property type="component" value="Unassembled WGS sequence"/>
</dbReference>